<proteinExistence type="predicted"/>
<evidence type="ECO:0000313" key="5">
    <source>
        <dbReference type="Proteomes" id="UP000013827"/>
    </source>
</evidence>
<dbReference type="Proteomes" id="UP000013827">
    <property type="component" value="Unassembled WGS sequence"/>
</dbReference>
<reference evidence="5" key="1">
    <citation type="journal article" date="2013" name="Nature">
        <title>Pan genome of the phytoplankton Emiliania underpins its global distribution.</title>
        <authorList>
            <person name="Read B.A."/>
            <person name="Kegel J."/>
            <person name="Klute M.J."/>
            <person name="Kuo A."/>
            <person name="Lefebvre S.C."/>
            <person name="Maumus F."/>
            <person name="Mayer C."/>
            <person name="Miller J."/>
            <person name="Monier A."/>
            <person name="Salamov A."/>
            <person name="Young J."/>
            <person name="Aguilar M."/>
            <person name="Claverie J.M."/>
            <person name="Frickenhaus S."/>
            <person name="Gonzalez K."/>
            <person name="Herman E.K."/>
            <person name="Lin Y.C."/>
            <person name="Napier J."/>
            <person name="Ogata H."/>
            <person name="Sarno A.F."/>
            <person name="Shmutz J."/>
            <person name="Schroeder D."/>
            <person name="de Vargas C."/>
            <person name="Verret F."/>
            <person name="von Dassow P."/>
            <person name="Valentin K."/>
            <person name="Van de Peer Y."/>
            <person name="Wheeler G."/>
            <person name="Dacks J.B."/>
            <person name="Delwiche C.F."/>
            <person name="Dyhrman S.T."/>
            <person name="Glockner G."/>
            <person name="John U."/>
            <person name="Richards T."/>
            <person name="Worden A.Z."/>
            <person name="Zhang X."/>
            <person name="Grigoriev I.V."/>
            <person name="Allen A.E."/>
            <person name="Bidle K."/>
            <person name="Borodovsky M."/>
            <person name="Bowler C."/>
            <person name="Brownlee C."/>
            <person name="Cock J.M."/>
            <person name="Elias M."/>
            <person name="Gladyshev V.N."/>
            <person name="Groth M."/>
            <person name="Guda C."/>
            <person name="Hadaegh A."/>
            <person name="Iglesias-Rodriguez M.D."/>
            <person name="Jenkins J."/>
            <person name="Jones B.M."/>
            <person name="Lawson T."/>
            <person name="Leese F."/>
            <person name="Lindquist E."/>
            <person name="Lobanov A."/>
            <person name="Lomsadze A."/>
            <person name="Malik S.B."/>
            <person name="Marsh M.E."/>
            <person name="Mackinder L."/>
            <person name="Mock T."/>
            <person name="Mueller-Roeber B."/>
            <person name="Pagarete A."/>
            <person name="Parker M."/>
            <person name="Probert I."/>
            <person name="Quesneville H."/>
            <person name="Raines C."/>
            <person name="Rensing S.A."/>
            <person name="Riano-Pachon D.M."/>
            <person name="Richier S."/>
            <person name="Rokitta S."/>
            <person name="Shiraiwa Y."/>
            <person name="Soanes D.M."/>
            <person name="van der Giezen M."/>
            <person name="Wahlund T.M."/>
            <person name="Williams B."/>
            <person name="Wilson W."/>
            <person name="Wolfe G."/>
            <person name="Wurch L.L."/>
        </authorList>
    </citation>
    <scope>NUCLEOTIDE SEQUENCE</scope>
</reference>
<sequence length="750" mass="77927">MRPTAGETEYTFPPPRPPGQPTSPPLSPVSQGLTPSDGEGAPLAVIGGAAAAGVAAILVVGLLLYRRRAKRAREARDRGSAVSVVGALPGDSRSPGGGPNPNVSMCPSLPQCAAAGRNLMYSSGGGKSSASSASSASRGGSKAPMYSSGGGKSSASGASGAGAPSPGGALASAAGSFDSNDSQSAITAFSRFELIPWEDCHLAELIGSGAAGDVYRAEYSSTDVACKKLRVKQKMTAREMQLLVEECQLALKLRHPNVLLTLGLVSDGERNHAILTELMDLALDEFIDKATDREATLSLTSQASTSGGFALPQASRPTWANPYLSIAFDVARGMSYLHNHRVIHRDLKPGNVLLKLPMMTAKVADFGASRVKPLTAEAPGARRGLGLDALENARGLASINMTMSMQGTPVYMAPEVLRQDKYGKPCDVWSFGGLLVHIATRRPPFAALLESGHISPLDLLNKVTKGEMQPTSNPGGLPGVLCFARAEWPQAVAHLAEACFALDPAERPTFEQVAYDLQGLWLELHPEASGTLRKKERPSKAPRYSDASVASEASGRQSELLSPRGDAPAAPSGRERPSDRRSDRKSRALERDADADRHSDRKRTSAVLRETDAAQKLTQRRGSTEAGSSSAADAAAGSSGDRSPPLAFSPLEAGTARSAAAPGAAGPSGAVKQLRGKGKPPREDGGGKAGGGKTLKPPWGLTASLTATAGSRQPSDPGSSVSSPQRERLERARMATTTSSGADRNSGIET</sequence>
<dbReference type="PaxDb" id="2903-EOD20606"/>
<dbReference type="OMA" id="SQHNENT"/>
<evidence type="ECO:0000256" key="1">
    <source>
        <dbReference type="SAM" id="MobiDB-lite"/>
    </source>
</evidence>
<feature type="compositionally biased region" description="Low complexity" evidence="1">
    <location>
        <begin position="653"/>
        <end position="670"/>
    </location>
</feature>
<dbReference type="AlphaFoldDB" id="A0A0D3JAS1"/>
<feature type="region of interest" description="Disordered" evidence="1">
    <location>
        <begin position="1"/>
        <end position="36"/>
    </location>
</feature>
<feature type="compositionally biased region" description="Polar residues" evidence="1">
    <location>
        <begin position="703"/>
        <end position="724"/>
    </location>
</feature>
<keyword evidence="2" id="KW-0472">Membrane</keyword>
<evidence type="ECO:0000259" key="3">
    <source>
        <dbReference type="PROSITE" id="PS50011"/>
    </source>
</evidence>
<feature type="compositionally biased region" description="Low complexity" evidence="1">
    <location>
        <begin position="626"/>
        <end position="641"/>
    </location>
</feature>
<feature type="compositionally biased region" description="Low complexity" evidence="1">
    <location>
        <begin position="128"/>
        <end position="143"/>
    </location>
</feature>
<dbReference type="InterPro" id="IPR011009">
    <property type="entry name" value="Kinase-like_dom_sf"/>
</dbReference>
<feature type="transmembrane region" description="Helical" evidence="2">
    <location>
        <begin position="43"/>
        <end position="65"/>
    </location>
</feature>
<keyword evidence="2" id="KW-0812">Transmembrane</keyword>
<feature type="region of interest" description="Disordered" evidence="1">
    <location>
        <begin position="530"/>
        <end position="750"/>
    </location>
</feature>
<name>A0A0D3JAS1_EMIH1</name>
<dbReference type="GeneID" id="17266153"/>
<dbReference type="PROSITE" id="PS50011">
    <property type="entry name" value="PROTEIN_KINASE_DOM"/>
    <property type="match status" value="1"/>
</dbReference>
<feature type="compositionally biased region" description="Basic and acidic residues" evidence="1">
    <location>
        <begin position="573"/>
        <end position="613"/>
    </location>
</feature>
<evidence type="ECO:0000256" key="2">
    <source>
        <dbReference type="SAM" id="Phobius"/>
    </source>
</evidence>
<protein>
    <recommendedName>
        <fullName evidence="3">Protein kinase domain-containing protein</fullName>
    </recommendedName>
</protein>
<dbReference type="InterPro" id="IPR000719">
    <property type="entry name" value="Prot_kinase_dom"/>
</dbReference>
<dbReference type="InterPro" id="IPR051681">
    <property type="entry name" value="Ser/Thr_Kinases-Pseudokinases"/>
</dbReference>
<accession>A0A0D3JAS1</accession>
<evidence type="ECO:0000313" key="4">
    <source>
        <dbReference type="EnsemblProtists" id="EOD20606"/>
    </source>
</evidence>
<dbReference type="GO" id="GO:0005524">
    <property type="term" value="F:ATP binding"/>
    <property type="evidence" value="ECO:0007669"/>
    <property type="project" value="InterPro"/>
</dbReference>
<dbReference type="GO" id="GO:0004674">
    <property type="term" value="F:protein serine/threonine kinase activity"/>
    <property type="evidence" value="ECO:0007669"/>
    <property type="project" value="TreeGrafter"/>
</dbReference>
<dbReference type="SUPFAM" id="SSF56112">
    <property type="entry name" value="Protein kinase-like (PK-like)"/>
    <property type="match status" value="1"/>
</dbReference>
<keyword evidence="2" id="KW-1133">Transmembrane helix</keyword>
<dbReference type="EnsemblProtists" id="EOD20606">
    <property type="protein sequence ID" value="EOD20606"/>
    <property type="gene ID" value="EMIHUDRAFT_208560"/>
</dbReference>
<feature type="compositionally biased region" description="Low complexity" evidence="1">
    <location>
        <begin position="153"/>
        <end position="170"/>
    </location>
</feature>
<feature type="compositionally biased region" description="Polar residues" evidence="1">
    <location>
        <begin position="735"/>
        <end position="750"/>
    </location>
</feature>
<dbReference type="Gene3D" id="3.30.200.20">
    <property type="entry name" value="Phosphorylase Kinase, domain 1"/>
    <property type="match status" value="1"/>
</dbReference>
<dbReference type="SMART" id="SM00220">
    <property type="entry name" value="S_TKc"/>
    <property type="match status" value="1"/>
</dbReference>
<organism evidence="4 5">
    <name type="scientific">Emiliania huxleyi (strain CCMP1516)</name>
    <dbReference type="NCBI Taxonomy" id="280463"/>
    <lineage>
        <taxon>Eukaryota</taxon>
        <taxon>Haptista</taxon>
        <taxon>Haptophyta</taxon>
        <taxon>Prymnesiophyceae</taxon>
        <taxon>Isochrysidales</taxon>
        <taxon>Noelaerhabdaceae</taxon>
        <taxon>Emiliania</taxon>
    </lineage>
</organism>
<dbReference type="RefSeq" id="XP_005773035.1">
    <property type="nucleotide sequence ID" value="XM_005772978.1"/>
</dbReference>
<feature type="compositionally biased region" description="Pro residues" evidence="1">
    <location>
        <begin position="12"/>
        <end position="27"/>
    </location>
</feature>
<dbReference type="eggNOG" id="KOG0192">
    <property type="taxonomic scope" value="Eukaryota"/>
</dbReference>
<keyword evidence="5" id="KW-1185">Reference proteome</keyword>
<feature type="region of interest" description="Disordered" evidence="1">
    <location>
        <begin position="126"/>
        <end position="170"/>
    </location>
</feature>
<dbReference type="KEGG" id="ehx:EMIHUDRAFT_208560"/>
<dbReference type="Pfam" id="PF00069">
    <property type="entry name" value="Pkinase"/>
    <property type="match status" value="1"/>
</dbReference>
<feature type="region of interest" description="Disordered" evidence="1">
    <location>
        <begin position="72"/>
        <end position="104"/>
    </location>
</feature>
<dbReference type="Gene3D" id="1.10.510.10">
    <property type="entry name" value="Transferase(Phosphotransferase) domain 1"/>
    <property type="match status" value="1"/>
</dbReference>
<dbReference type="PANTHER" id="PTHR44329">
    <property type="entry name" value="SERINE/THREONINE-PROTEIN KINASE TNNI3K-RELATED"/>
    <property type="match status" value="1"/>
</dbReference>
<dbReference type="InterPro" id="IPR008271">
    <property type="entry name" value="Ser/Thr_kinase_AS"/>
</dbReference>
<dbReference type="HOGENOM" id="CLU_371080_0_0_1"/>
<dbReference type="PROSITE" id="PS00108">
    <property type="entry name" value="PROTEIN_KINASE_ST"/>
    <property type="match status" value="1"/>
</dbReference>
<feature type="domain" description="Protein kinase" evidence="3">
    <location>
        <begin position="200"/>
        <end position="528"/>
    </location>
</feature>
<dbReference type="STRING" id="2903.R1EC82"/>
<reference evidence="4" key="2">
    <citation type="submission" date="2024-10" db="UniProtKB">
        <authorList>
            <consortium name="EnsemblProtists"/>
        </authorList>
    </citation>
    <scope>IDENTIFICATION</scope>
</reference>